<sequence>MSRRTTTRTAVTEGTTMHATTSPTRRRVAAAAAGALATGLLAAGMATPAQAALTTSCFGTAGAGIVDGALVVPAGQSCDATGLVVRGAVTVRQGATLLMDGGSVSGTVTVATDGYLETSGTTLGGEVRLNGAFGASLDGSDVQAVRATGGGFVYSTGSDHRGDLRAADGETVLESSVVTGAVTTTGGTLTDLYDSWVSRGLSVTGPLAGAAVCESEVDGTTTVRGAQGLVSLGDAAVGECGANFLTGDLVLRDNVGGVRVSDTVVRGAVRCTGNEPAPVGTGNRFRGSASGQCAELPEPAAMRLVAVPADRSAAVAAVADRAAERAAAGAAAAAAAGPAAV</sequence>
<name>A0A3N1HQE1_9ACTN</name>
<proteinExistence type="predicted"/>
<keyword evidence="3" id="KW-1185">Reference proteome</keyword>
<protein>
    <submittedName>
        <fullName evidence="2">Uncharacterized protein</fullName>
    </submittedName>
</protein>
<gene>
    <name evidence="2" type="ORF">EDC03_0831</name>
</gene>
<evidence type="ECO:0000256" key="1">
    <source>
        <dbReference type="SAM" id="MobiDB-lite"/>
    </source>
</evidence>
<accession>A0A3N1HQE1</accession>
<dbReference type="InParanoid" id="A0A3N1HQE1"/>
<dbReference type="OrthoDB" id="5149096at2"/>
<reference evidence="2 3" key="1">
    <citation type="journal article" date="2015" name="Stand. Genomic Sci.">
        <title>Genomic Encyclopedia of Bacterial and Archaeal Type Strains, Phase III: the genomes of soil and plant-associated and newly described type strains.</title>
        <authorList>
            <person name="Whitman W.B."/>
            <person name="Woyke T."/>
            <person name="Klenk H.P."/>
            <person name="Zhou Y."/>
            <person name="Lilburn T.G."/>
            <person name="Beck B.J."/>
            <person name="De Vos P."/>
            <person name="Vandamme P."/>
            <person name="Eisen J.A."/>
            <person name="Garrity G."/>
            <person name="Hugenholtz P."/>
            <person name="Kyrpides N.C."/>
        </authorList>
    </citation>
    <scope>NUCLEOTIDE SEQUENCE [LARGE SCALE GENOMIC DNA]</scope>
    <source>
        <strain evidence="2 3">CECT 7306</strain>
    </source>
</reference>
<comment type="caution">
    <text evidence="2">The sequence shown here is derived from an EMBL/GenBank/DDBJ whole genome shotgun (WGS) entry which is preliminary data.</text>
</comment>
<organism evidence="2 3">
    <name type="scientific">Pseudokineococcus lusitanus</name>
    <dbReference type="NCBI Taxonomy" id="763993"/>
    <lineage>
        <taxon>Bacteria</taxon>
        <taxon>Bacillati</taxon>
        <taxon>Actinomycetota</taxon>
        <taxon>Actinomycetes</taxon>
        <taxon>Kineosporiales</taxon>
        <taxon>Kineosporiaceae</taxon>
        <taxon>Pseudokineococcus</taxon>
    </lineage>
</organism>
<dbReference type="RefSeq" id="WP_123378955.1">
    <property type="nucleotide sequence ID" value="NZ_RJKN01000002.1"/>
</dbReference>
<evidence type="ECO:0000313" key="2">
    <source>
        <dbReference type="EMBL" id="ROP44705.1"/>
    </source>
</evidence>
<feature type="region of interest" description="Disordered" evidence="1">
    <location>
        <begin position="1"/>
        <end position="22"/>
    </location>
</feature>
<dbReference type="InterPro" id="IPR006311">
    <property type="entry name" value="TAT_signal"/>
</dbReference>
<evidence type="ECO:0000313" key="3">
    <source>
        <dbReference type="Proteomes" id="UP000276232"/>
    </source>
</evidence>
<dbReference type="Proteomes" id="UP000276232">
    <property type="component" value="Unassembled WGS sequence"/>
</dbReference>
<feature type="compositionally biased region" description="Low complexity" evidence="1">
    <location>
        <begin position="7"/>
        <end position="22"/>
    </location>
</feature>
<dbReference type="AlphaFoldDB" id="A0A3N1HQE1"/>
<dbReference type="PROSITE" id="PS51318">
    <property type="entry name" value="TAT"/>
    <property type="match status" value="1"/>
</dbReference>
<dbReference type="EMBL" id="RJKN01000002">
    <property type="protein sequence ID" value="ROP44705.1"/>
    <property type="molecule type" value="Genomic_DNA"/>
</dbReference>